<keyword evidence="2" id="KW-1185">Reference proteome</keyword>
<proteinExistence type="predicted"/>
<name>A0ABV0V2V9_9TELE</name>
<accession>A0ABV0V2V9</accession>
<dbReference type="Proteomes" id="UP001482620">
    <property type="component" value="Unassembled WGS sequence"/>
</dbReference>
<gene>
    <name evidence="1" type="ORF">ILYODFUR_014028</name>
</gene>
<comment type="caution">
    <text evidence="1">The sequence shown here is derived from an EMBL/GenBank/DDBJ whole genome shotgun (WGS) entry which is preliminary data.</text>
</comment>
<dbReference type="EMBL" id="JAHRIQ010093850">
    <property type="protein sequence ID" value="MEQ2251717.1"/>
    <property type="molecule type" value="Genomic_DNA"/>
</dbReference>
<protein>
    <submittedName>
        <fullName evidence="1">Uncharacterized protein</fullName>
    </submittedName>
</protein>
<evidence type="ECO:0000313" key="1">
    <source>
        <dbReference type="EMBL" id="MEQ2251717.1"/>
    </source>
</evidence>
<sequence>MAVFIVTWHQDPSIRHSSLALFARIQFMLVMCLSAPPHEPIWMPKYSDNNNNPAKAPDFTSEKTNIDLYLWFSKFQPQLRKIRVFCLLCTVKGHHLRLGFRHLFLPPTEPF</sequence>
<evidence type="ECO:0000313" key="2">
    <source>
        <dbReference type="Proteomes" id="UP001482620"/>
    </source>
</evidence>
<reference evidence="1 2" key="1">
    <citation type="submission" date="2021-06" db="EMBL/GenBank/DDBJ databases">
        <authorList>
            <person name="Palmer J.M."/>
        </authorList>
    </citation>
    <scope>NUCLEOTIDE SEQUENCE [LARGE SCALE GENOMIC DNA]</scope>
    <source>
        <strain evidence="2">if_2019</strain>
        <tissue evidence="1">Muscle</tissue>
    </source>
</reference>
<organism evidence="1 2">
    <name type="scientific">Ilyodon furcidens</name>
    <name type="common">goldbreast splitfin</name>
    <dbReference type="NCBI Taxonomy" id="33524"/>
    <lineage>
        <taxon>Eukaryota</taxon>
        <taxon>Metazoa</taxon>
        <taxon>Chordata</taxon>
        <taxon>Craniata</taxon>
        <taxon>Vertebrata</taxon>
        <taxon>Euteleostomi</taxon>
        <taxon>Actinopterygii</taxon>
        <taxon>Neopterygii</taxon>
        <taxon>Teleostei</taxon>
        <taxon>Neoteleostei</taxon>
        <taxon>Acanthomorphata</taxon>
        <taxon>Ovalentaria</taxon>
        <taxon>Atherinomorphae</taxon>
        <taxon>Cyprinodontiformes</taxon>
        <taxon>Goodeidae</taxon>
        <taxon>Ilyodon</taxon>
    </lineage>
</organism>